<dbReference type="PANTHER" id="PTHR34309">
    <property type="entry name" value="SLR1406 PROTEIN"/>
    <property type="match status" value="1"/>
</dbReference>
<gene>
    <name evidence="1" type="ORF">SAMN06295964_2397</name>
</gene>
<dbReference type="OrthoDB" id="3732157at2"/>
<reference evidence="2" key="1">
    <citation type="submission" date="2017-02" db="EMBL/GenBank/DDBJ databases">
        <authorList>
            <person name="Varghese N."/>
            <person name="Submissions S."/>
        </authorList>
    </citation>
    <scope>NUCLEOTIDE SEQUENCE [LARGE SCALE GENOMIC DNA]</scope>
    <source>
        <strain evidence="2">9H-4</strain>
    </source>
</reference>
<dbReference type="Gene3D" id="3.30.450.150">
    <property type="entry name" value="Haem-degrading domain"/>
    <property type="match status" value="1"/>
</dbReference>
<dbReference type="PANTHER" id="PTHR34309:SF10">
    <property type="entry name" value="SLR1406 PROTEIN"/>
    <property type="match status" value="1"/>
</dbReference>
<evidence type="ECO:0000313" key="2">
    <source>
        <dbReference type="Proteomes" id="UP000191040"/>
    </source>
</evidence>
<dbReference type="RefSeq" id="WP_078700371.1">
    <property type="nucleotide sequence ID" value="NZ_LT796768.1"/>
</dbReference>
<organism evidence="1 2">
    <name type="scientific">Aeromicrobium choanae</name>
    <dbReference type="NCBI Taxonomy" id="1736691"/>
    <lineage>
        <taxon>Bacteria</taxon>
        <taxon>Bacillati</taxon>
        <taxon>Actinomycetota</taxon>
        <taxon>Actinomycetes</taxon>
        <taxon>Propionibacteriales</taxon>
        <taxon>Nocardioidaceae</taxon>
        <taxon>Aeromicrobium</taxon>
    </lineage>
</organism>
<dbReference type="STRING" id="1736691.SAMN06295964_2397"/>
<dbReference type="AlphaFoldDB" id="A0A1T4Z5S3"/>
<dbReference type="InterPro" id="IPR038084">
    <property type="entry name" value="PduO/GlcC-like_sf"/>
</dbReference>
<keyword evidence="2" id="KW-1185">Reference proteome</keyword>
<proteinExistence type="predicted"/>
<sequence>MTTLTLEHANLVTEGAMRHAADQGLRISVSICDPGGRLLAFQRMDGGHWAAGYGSQGKAVASAAFARPSGVVAELAHVPIMPAIAEAEGGHIIYCQGAVPIFVDGVHVGAVGVGGGSAQQDEDCAVAGVSHLALKGPATASIRRD</sequence>
<evidence type="ECO:0000313" key="1">
    <source>
        <dbReference type="EMBL" id="SKB08921.1"/>
    </source>
</evidence>
<name>A0A1T4Z5S3_9ACTN</name>
<dbReference type="SUPFAM" id="SSF143744">
    <property type="entry name" value="GlcG-like"/>
    <property type="match status" value="1"/>
</dbReference>
<dbReference type="Pfam" id="PF03928">
    <property type="entry name" value="HbpS-like"/>
    <property type="match status" value="1"/>
</dbReference>
<dbReference type="InterPro" id="IPR005624">
    <property type="entry name" value="PduO/GlcC-like"/>
</dbReference>
<protein>
    <submittedName>
        <fullName evidence="1">Uncharacterized conserved protein GlcG, DUF336 family</fullName>
    </submittedName>
</protein>
<dbReference type="EMBL" id="LT796768">
    <property type="protein sequence ID" value="SKB08921.1"/>
    <property type="molecule type" value="Genomic_DNA"/>
</dbReference>
<dbReference type="Proteomes" id="UP000191040">
    <property type="component" value="Chromosome I"/>
</dbReference>
<accession>A0A1T4Z5S3</accession>
<dbReference type="InterPro" id="IPR052517">
    <property type="entry name" value="GlcG_carb_metab_protein"/>
</dbReference>